<dbReference type="EMBL" id="BKCJ010006321">
    <property type="protein sequence ID" value="GEU71523.1"/>
    <property type="molecule type" value="Genomic_DNA"/>
</dbReference>
<dbReference type="Pfam" id="PF25597">
    <property type="entry name" value="SH3_retrovirus"/>
    <property type="match status" value="1"/>
</dbReference>
<comment type="caution">
    <text evidence="5">The sequence shown here is derived from an EMBL/GenBank/DDBJ whole genome shotgun (WGS) entry which is preliminary data.</text>
</comment>
<dbReference type="AlphaFoldDB" id="A0A6L2MBZ8"/>
<proteinExistence type="predicted"/>
<organism evidence="5">
    <name type="scientific">Tanacetum cinerariifolium</name>
    <name type="common">Dalmatian daisy</name>
    <name type="synonym">Chrysanthemum cinerariifolium</name>
    <dbReference type="NCBI Taxonomy" id="118510"/>
    <lineage>
        <taxon>Eukaryota</taxon>
        <taxon>Viridiplantae</taxon>
        <taxon>Streptophyta</taxon>
        <taxon>Embryophyta</taxon>
        <taxon>Tracheophyta</taxon>
        <taxon>Spermatophyta</taxon>
        <taxon>Magnoliopsida</taxon>
        <taxon>eudicotyledons</taxon>
        <taxon>Gunneridae</taxon>
        <taxon>Pentapetalae</taxon>
        <taxon>asterids</taxon>
        <taxon>campanulids</taxon>
        <taxon>Asterales</taxon>
        <taxon>Asteraceae</taxon>
        <taxon>Asteroideae</taxon>
        <taxon>Anthemideae</taxon>
        <taxon>Anthemidinae</taxon>
        <taxon>Tanacetum</taxon>
    </lineage>
</organism>
<dbReference type="Pfam" id="PF14223">
    <property type="entry name" value="Retrotran_gag_2"/>
    <property type="match status" value="1"/>
</dbReference>
<evidence type="ECO:0000259" key="3">
    <source>
        <dbReference type="Pfam" id="PF07727"/>
    </source>
</evidence>
<gene>
    <name evidence="5" type="ORF">Tci_043501</name>
</gene>
<feature type="region of interest" description="Disordered" evidence="1">
    <location>
        <begin position="1"/>
        <end position="33"/>
    </location>
</feature>
<name>A0A6L2MBZ8_TANCI</name>
<evidence type="ECO:0000259" key="4">
    <source>
        <dbReference type="Pfam" id="PF25597"/>
    </source>
</evidence>
<evidence type="ECO:0000259" key="2">
    <source>
        <dbReference type="Pfam" id="PF03732"/>
    </source>
</evidence>
<accession>A0A6L2MBZ8</accession>
<dbReference type="Pfam" id="PF03732">
    <property type="entry name" value="Retrotrans_gag"/>
    <property type="match status" value="1"/>
</dbReference>
<feature type="domain" description="Retrotransposon gag" evidence="2">
    <location>
        <begin position="134"/>
        <end position="202"/>
    </location>
</feature>
<evidence type="ECO:0000256" key="1">
    <source>
        <dbReference type="SAM" id="MobiDB-lite"/>
    </source>
</evidence>
<feature type="domain" description="Reverse transcriptase Ty1/copia-type" evidence="3">
    <location>
        <begin position="839"/>
        <end position="912"/>
    </location>
</feature>
<reference evidence="5" key="1">
    <citation type="journal article" date="2019" name="Sci. Rep.">
        <title>Draft genome of Tanacetum cinerariifolium, the natural source of mosquito coil.</title>
        <authorList>
            <person name="Yamashiro T."/>
            <person name="Shiraishi A."/>
            <person name="Satake H."/>
            <person name="Nakayama K."/>
        </authorList>
    </citation>
    <scope>NUCLEOTIDE SEQUENCE</scope>
</reference>
<sequence length="1125" mass="129944">MQPRSSLRLVSNPFSNPSPSTNSNPKGRNRRHSKQRIKEFNLKELSPPIVTMADQCTMAQLLQAHTEGHEDAIVIPAINVDNFELKHGLLTLAPNKQFFRHDKEDPYAHIRYFNKITSILKFLNVSNMSSKLMLFPFSLEGAARIWLKKEPPRSIFTWDDLVLKFINRFFPPSKTTNLHNEITNFQQHFDESFSEAWDRFKDPLEHVLIMIVMENPNRLNEPNEAISKVNPVVPEPNQLRISTILTKWLTFLTILIWLIMTKNVRYMKSADNRPPMLEKDMYDSWKSRMELYMLNRQHGRMILESVESGPLLWPTIKENGVTRTSLEVYALVSTHKVAKELWERIQMLMQGTSLTKQKRECKLYDEFDKFVYMKEESLRDYYLRFSLILNDMNIYNMKLEQFQVNMKFLNTLPPEWSKFVTDVKLVRDLHTTNVDQLHAYLGQHEYHSNEVRLMHEPVHPQTKFTPPDTRLVVLVFQKGDDPINAINQMMSFLTSIVTSWYPTTNNQLRTSSNPHQQATINNGRANGQVLQEDKLEFLADSGIAETSKDTLMLAIESRSKMLQKQNEPIMSKKEMQPVEPMLSSSTTIVEVPKELHKVSMVNSSLKRLKFHLASFDMAVEQHCVKKNKFQDKMKNVLKDNERLLEQAISVDIVNIVVHDHVNSAYKTVNVYECCVLIETKLQKGFIKRNVIVAKNIEILRKLQPKVDIGIFIGYALTKKAFRIYNKHTRRIVETIHVDFDELTVMASEQSNLGPTLNEMTPTTISSGLVQKSSSSTPYVPPSRNDWDLLFQPMFDELLNPPPIIPQDVEEDKLDIKVAHIGNDPLFGVPIPEDGCEDHVLNGNLREEVYVSQPDGFVDQDNPNHVYKLKKALYGLKQAPRAWYDMLSSFLISQEFSKGLVDLTLFICRNDNDLLLMSMMGKISFFLGLQISQSPSCIFINQSKYALESLKKYGFKSCDPVDTPTMEKSKLDEDKEGKAVDPSHYCGLAYRKARTCSKEDLLIPMWNRKSGSMVSEGFFCCFNSICRCGSCWLPRYSLQYIWTIDTTIKQQVAMEEALVPHAQRLRIGRSNFCLLSNIKSKESTLQLVHDVLRICPFFKAFLVTADVPEIYMQELWVITTVHHHAI</sequence>
<dbReference type="InterPro" id="IPR057670">
    <property type="entry name" value="SH3_retrovirus"/>
</dbReference>
<protein>
    <submittedName>
        <fullName evidence="5">Copia protein</fullName>
    </submittedName>
</protein>
<dbReference type="InterPro" id="IPR005162">
    <property type="entry name" value="Retrotrans_gag_dom"/>
</dbReference>
<feature type="compositionally biased region" description="Low complexity" evidence="1">
    <location>
        <begin position="11"/>
        <end position="25"/>
    </location>
</feature>
<dbReference type="Pfam" id="PF07727">
    <property type="entry name" value="RVT_2"/>
    <property type="match status" value="1"/>
</dbReference>
<dbReference type="PANTHER" id="PTHR33223">
    <property type="entry name" value="CCHC-TYPE DOMAIN-CONTAINING PROTEIN"/>
    <property type="match status" value="1"/>
</dbReference>
<feature type="domain" description="Retroviral polymerase SH3-like" evidence="4">
    <location>
        <begin position="700"/>
        <end position="746"/>
    </location>
</feature>
<dbReference type="PANTHER" id="PTHR33223:SF11">
    <property type="entry name" value="ELEMENT PROTEIN, PUTATIVE-RELATED"/>
    <property type="match status" value="1"/>
</dbReference>
<evidence type="ECO:0000313" key="5">
    <source>
        <dbReference type="EMBL" id="GEU71523.1"/>
    </source>
</evidence>
<dbReference type="InterPro" id="IPR013103">
    <property type="entry name" value="RVT_2"/>
</dbReference>